<dbReference type="AlphaFoldDB" id="A0A4Y2LXE5"/>
<evidence type="ECO:0000313" key="1">
    <source>
        <dbReference type="EMBL" id="GBN18097.1"/>
    </source>
</evidence>
<dbReference type="Proteomes" id="UP000499080">
    <property type="component" value="Unassembled WGS sequence"/>
</dbReference>
<accession>A0A4Y2LXE5</accession>
<dbReference type="EMBL" id="BGPR01006336">
    <property type="protein sequence ID" value="GBN18097.1"/>
    <property type="molecule type" value="Genomic_DNA"/>
</dbReference>
<reference evidence="1 2" key="1">
    <citation type="journal article" date="2019" name="Sci. Rep.">
        <title>Orb-weaving spider Araneus ventricosus genome elucidates the spidroin gene catalogue.</title>
        <authorList>
            <person name="Kono N."/>
            <person name="Nakamura H."/>
            <person name="Ohtoshi R."/>
            <person name="Moran D.A.P."/>
            <person name="Shinohara A."/>
            <person name="Yoshida Y."/>
            <person name="Fujiwara M."/>
            <person name="Mori M."/>
            <person name="Tomita M."/>
            <person name="Arakawa K."/>
        </authorList>
    </citation>
    <scope>NUCLEOTIDE SEQUENCE [LARGE SCALE GENOMIC DNA]</scope>
</reference>
<name>A0A4Y2LXE5_ARAVE</name>
<proteinExistence type="predicted"/>
<keyword evidence="2" id="KW-1185">Reference proteome</keyword>
<sequence>MIVNISKHQFADDSGLVVESRIRRIASFRPVSTTDLPCMWTYCTFNMSSSVERRRFSVAWKFEEWGGVVLNHGLKLRCPTTQIKIQIESKLRGIFSLIP</sequence>
<protein>
    <submittedName>
        <fullName evidence="1">Uncharacterized protein</fullName>
    </submittedName>
</protein>
<organism evidence="1 2">
    <name type="scientific">Araneus ventricosus</name>
    <name type="common">Orbweaver spider</name>
    <name type="synonym">Epeira ventricosa</name>
    <dbReference type="NCBI Taxonomy" id="182803"/>
    <lineage>
        <taxon>Eukaryota</taxon>
        <taxon>Metazoa</taxon>
        <taxon>Ecdysozoa</taxon>
        <taxon>Arthropoda</taxon>
        <taxon>Chelicerata</taxon>
        <taxon>Arachnida</taxon>
        <taxon>Araneae</taxon>
        <taxon>Araneomorphae</taxon>
        <taxon>Entelegynae</taxon>
        <taxon>Araneoidea</taxon>
        <taxon>Araneidae</taxon>
        <taxon>Araneus</taxon>
    </lineage>
</organism>
<evidence type="ECO:0000313" key="2">
    <source>
        <dbReference type="Proteomes" id="UP000499080"/>
    </source>
</evidence>
<gene>
    <name evidence="1" type="ORF">AVEN_121603_1</name>
</gene>
<comment type="caution">
    <text evidence="1">The sequence shown here is derived from an EMBL/GenBank/DDBJ whole genome shotgun (WGS) entry which is preliminary data.</text>
</comment>